<evidence type="ECO:0000259" key="1">
    <source>
        <dbReference type="Pfam" id="PF07238"/>
    </source>
</evidence>
<comment type="caution">
    <text evidence="2">The sequence shown here is derived from an EMBL/GenBank/DDBJ whole genome shotgun (WGS) entry which is preliminary data.</text>
</comment>
<dbReference type="RefSeq" id="WP_256601482.1">
    <property type="nucleotide sequence ID" value="NZ_JANIBJ010000009.1"/>
</dbReference>
<feature type="domain" description="PilZ" evidence="1">
    <location>
        <begin position="59"/>
        <end position="128"/>
    </location>
</feature>
<name>A0ABT1TE64_9GAMM</name>
<evidence type="ECO:0000313" key="3">
    <source>
        <dbReference type="Proteomes" id="UP001524499"/>
    </source>
</evidence>
<dbReference type="Pfam" id="PF07238">
    <property type="entry name" value="PilZ"/>
    <property type="match status" value="1"/>
</dbReference>
<proteinExistence type="predicted"/>
<reference evidence="2 3" key="1">
    <citation type="submission" date="2022-07" db="EMBL/GenBank/DDBJ databases">
        <title>Methylomonas rivi sp. nov., Methylomonas rosea sp. nov., Methylomonas aureus sp. nov. and Methylomonas subterranea sp. nov., four novel methanotrophs isolated from a freshwater creek and the deep terrestrial subsurface.</title>
        <authorList>
            <person name="Abin C."/>
            <person name="Sankaranarayanan K."/>
            <person name="Garner C."/>
            <person name="Sindelar R."/>
            <person name="Kotary K."/>
            <person name="Garner R."/>
            <person name="Barclay S."/>
            <person name="Lawson P."/>
            <person name="Krumholz L."/>
        </authorList>
    </citation>
    <scope>NUCLEOTIDE SEQUENCE [LARGE SCALE GENOMIC DNA]</scope>
    <source>
        <strain evidence="2 3">SURF-2</strain>
    </source>
</reference>
<dbReference type="Proteomes" id="UP001524499">
    <property type="component" value="Unassembled WGS sequence"/>
</dbReference>
<gene>
    <name evidence="2" type="ORF">NP590_06480</name>
</gene>
<sequence>MTNQDFNGDTDFLEEVFFDELNQELELDTLIVNKRISVRYRRNDIKAVVKTHSLLFPRLIKVLLLDISSKGAAIHSDAKLRLKSRVSFFLQFDDGKRFTIEAVVANTQSAPRYGLKFSAYQTELADHLLATQTDLQFG</sequence>
<dbReference type="Gene3D" id="2.40.10.220">
    <property type="entry name" value="predicted glycosyltransferase like domains"/>
    <property type="match status" value="1"/>
</dbReference>
<dbReference type="EMBL" id="JANIBJ010000009">
    <property type="protein sequence ID" value="MCQ8103745.1"/>
    <property type="molecule type" value="Genomic_DNA"/>
</dbReference>
<evidence type="ECO:0000313" key="2">
    <source>
        <dbReference type="EMBL" id="MCQ8103745.1"/>
    </source>
</evidence>
<dbReference type="InterPro" id="IPR009875">
    <property type="entry name" value="PilZ_domain"/>
</dbReference>
<protein>
    <submittedName>
        <fullName evidence="2">PilZ domain-containing protein</fullName>
    </submittedName>
</protein>
<dbReference type="SUPFAM" id="SSF141371">
    <property type="entry name" value="PilZ domain-like"/>
    <property type="match status" value="1"/>
</dbReference>
<keyword evidence="3" id="KW-1185">Reference proteome</keyword>
<organism evidence="2 3">
    <name type="scientific">Methylomonas subterranea</name>
    <dbReference type="NCBI Taxonomy" id="2952225"/>
    <lineage>
        <taxon>Bacteria</taxon>
        <taxon>Pseudomonadati</taxon>
        <taxon>Pseudomonadota</taxon>
        <taxon>Gammaproteobacteria</taxon>
        <taxon>Methylococcales</taxon>
        <taxon>Methylococcaceae</taxon>
        <taxon>Methylomonas</taxon>
    </lineage>
</organism>
<accession>A0ABT1TE64</accession>